<reference evidence="1 2" key="1">
    <citation type="submission" date="2016-10" db="EMBL/GenBank/DDBJ databases">
        <authorList>
            <person name="de Groot N.N."/>
        </authorList>
    </citation>
    <scope>NUCLEOTIDE SEQUENCE [LARGE SCALE GENOMIC DNA]</scope>
    <source>
        <strain evidence="1 2">DSM 26880</strain>
    </source>
</reference>
<dbReference type="GO" id="GO:0020037">
    <property type="term" value="F:heme binding"/>
    <property type="evidence" value="ECO:0007669"/>
    <property type="project" value="InterPro"/>
</dbReference>
<gene>
    <name evidence="1" type="ORF">SAMN05444340_11416</name>
</gene>
<evidence type="ECO:0000313" key="2">
    <source>
        <dbReference type="Proteomes" id="UP000199286"/>
    </source>
</evidence>
<dbReference type="RefSeq" id="WP_089884431.1">
    <property type="nucleotide sequence ID" value="NZ_FNPF01000014.1"/>
</dbReference>
<name>A0A1H3LSE7_9RHOB</name>
<dbReference type="PROSITE" id="PS00086">
    <property type="entry name" value="CYTOCHROME_P450"/>
    <property type="match status" value="1"/>
</dbReference>
<dbReference type="GO" id="GO:0016705">
    <property type="term" value="F:oxidoreductase activity, acting on paired donors, with incorporation or reduction of molecular oxygen"/>
    <property type="evidence" value="ECO:0007669"/>
    <property type="project" value="InterPro"/>
</dbReference>
<dbReference type="EMBL" id="FNPF01000014">
    <property type="protein sequence ID" value="SDY66908.1"/>
    <property type="molecule type" value="Genomic_DNA"/>
</dbReference>
<accession>A0A1H3LSE7</accession>
<dbReference type="AlphaFoldDB" id="A0A1H3LSE7"/>
<dbReference type="GO" id="GO:0004497">
    <property type="term" value="F:monooxygenase activity"/>
    <property type="evidence" value="ECO:0007669"/>
    <property type="project" value="InterPro"/>
</dbReference>
<dbReference type="OrthoDB" id="7957755at2"/>
<dbReference type="GO" id="GO:0005506">
    <property type="term" value="F:iron ion binding"/>
    <property type="evidence" value="ECO:0007669"/>
    <property type="project" value="InterPro"/>
</dbReference>
<protein>
    <recommendedName>
        <fullName evidence="3">Cytochrome P450</fullName>
    </recommendedName>
</protein>
<sequence length="315" mass="34143">MRYAIPSEPSEILRSRHVDVVPYAARVRALSERLGVDFSSTLYAYDTVPLCQQRDAHAAMRRETAELIAARTGALRAAIPGLIDAHCAVLCGPGRVDVMRTVLAPLVSDALSVLVEAPLDPDEDEHVSRVFSQAMGVAKRRKVEDALTGLRARLREALPEAEERVLGLKLALAILGRDAMLGTFACTLHDLVAGLDGAPWSALDWPDMPTRTGVPFVDRVALQDVSVDGEAVDAGGSIRAQLDVYETAADPRDRLAFFGAGAHTCLGRALTLDLWRAFASMLARSGARPRVADYALRRDDVFHIPQTFVLEIATP</sequence>
<dbReference type="STRING" id="321339.SAMN05444340_11416"/>
<dbReference type="InterPro" id="IPR017972">
    <property type="entry name" value="Cyt_P450_CS"/>
</dbReference>
<dbReference type="InterPro" id="IPR036396">
    <property type="entry name" value="Cyt_P450_sf"/>
</dbReference>
<evidence type="ECO:0008006" key="3">
    <source>
        <dbReference type="Google" id="ProtNLM"/>
    </source>
</evidence>
<proteinExistence type="predicted"/>
<evidence type="ECO:0000313" key="1">
    <source>
        <dbReference type="EMBL" id="SDY66908.1"/>
    </source>
</evidence>
<dbReference type="SUPFAM" id="SSF48264">
    <property type="entry name" value="Cytochrome P450"/>
    <property type="match status" value="1"/>
</dbReference>
<keyword evidence="2" id="KW-1185">Reference proteome</keyword>
<organism evidence="1 2">
    <name type="scientific">Citreimonas salinaria</name>
    <dbReference type="NCBI Taxonomy" id="321339"/>
    <lineage>
        <taxon>Bacteria</taxon>
        <taxon>Pseudomonadati</taxon>
        <taxon>Pseudomonadota</taxon>
        <taxon>Alphaproteobacteria</taxon>
        <taxon>Rhodobacterales</taxon>
        <taxon>Roseobacteraceae</taxon>
        <taxon>Citreimonas</taxon>
    </lineage>
</organism>
<dbReference type="Proteomes" id="UP000199286">
    <property type="component" value="Unassembled WGS sequence"/>
</dbReference>